<feature type="compositionally biased region" description="Pro residues" evidence="7">
    <location>
        <begin position="601"/>
        <end position="619"/>
    </location>
</feature>
<keyword evidence="3" id="KW-0677">Repeat</keyword>
<feature type="transmembrane region" description="Helical" evidence="8">
    <location>
        <begin position="888"/>
        <end position="912"/>
    </location>
</feature>
<dbReference type="SMART" id="SM00116">
    <property type="entry name" value="CBS"/>
    <property type="match status" value="4"/>
</dbReference>
<gene>
    <name evidence="11" type="ORF">D0865_01105</name>
</gene>
<proteinExistence type="predicted"/>
<feature type="domain" description="CBS" evidence="9">
    <location>
        <begin position="347"/>
        <end position="405"/>
    </location>
</feature>
<sequence>MSYGSSRHISPYGLALLTLPEACPLSSPLSSWNPNRTRCARYEGSRVEDQPGVCIMSSTGTMRGTPKRPQSNLSSQFNDSPKIEKDLNKKRSGANRHRQTRKAPPGTVAALKPNQALQIKPNTTVTDAAQLMAAKREDCVLVTDDDERIAGIFTAKDLAFRVVGNGLKSNSVTIAEIMTKNPLCAKTDTSATDALDLMVRKGFRHLPVMDENHDIAGILDITKCFYDAMEKLERAYSSSKKLYDALEGVQAELGSSQPQQIIQYVEAVRSRMSGPTLESVLNGLPPTTVSVRTSVKEAAQLMKENHTTAVLVQDQGQITGIFTSKDVVLRVIAAGLDPNNCSVIRVMTPHPDFAPLDMSIQQALRKMHDGHYLNLPVMNKESDEIVGMVDVLKLTYATLDQINGMSTGDGEGPAWNKFWMSMNDGDTESMMSGEGSSHAAPHTPEQTRSTMMSPDHSARPGMDRLGSVVPDDSASHNGVPDMDEHSALGGATGQMGDTPFTFKFKAPAGRVHRLQIVASQGLAELINVVAEKLGSEVEGIGGMPTFEDGKLSHSGFALSYMDNEGDTVSLTTDADLLEAITLARQAHKEKVDLFVHDPEKPAIPPTLDPQPLGNPPTPPESSVRQRKRYEEDESEDEEMSRVTERRRSRKEQPKQQEQAIPGVPNEMLLPVVYSAGFEGGMEDDINKRSLDDGYKPSVADSAANGHANMASDDVEKHTFPGEDDETQRRGSKYDKGDPFGDEEDAEVKYRTLEWWQAALIMIAETISLGILSLPSVLATIGLVAGIILIVGLGLLATYTGYTISQFKAAYPHVHNMADVGEVMMGPFGREAFGAAQTIFLIFIMGSHLLTFTIAMNAITSHATYTIVWGVVGLVIFIILTIPRTLRKVSYLSIASFVSILAAILITMIGVGIQQPDPVVKATTAVPFASAFGATTNIIFAFAGHVAFFSFISELKNPNEFPKALVALQISDTTLYIIVAIVVYRFAGPDVASPALGSTTSVVMKVAYGIALPTILIAGIIYAHVAAKYIYVRLFRGTPHMSKRTWLSLGTWLGLVILLWVIAWIIAESIPVFNNLLGIISALFASWFTYGLSGVLWLFINWGGWFKNMKKSALTVLNLLIFGIGAAICGIGLYASGKSIHDSSGTGQSWSCADNSA</sequence>
<keyword evidence="5 8" id="KW-0472">Membrane</keyword>
<feature type="transmembrane region" description="Helical" evidence="8">
    <location>
        <begin position="1005"/>
        <end position="1024"/>
    </location>
</feature>
<dbReference type="InterPro" id="IPR053793">
    <property type="entry name" value="PB1-like"/>
</dbReference>
<dbReference type="PROSITE" id="PS51745">
    <property type="entry name" value="PB1"/>
    <property type="match status" value="1"/>
</dbReference>
<feature type="transmembrane region" description="Helical" evidence="8">
    <location>
        <begin position="861"/>
        <end position="881"/>
    </location>
</feature>
<evidence type="ECO:0000256" key="7">
    <source>
        <dbReference type="SAM" id="MobiDB-lite"/>
    </source>
</evidence>
<dbReference type="Pfam" id="PF01490">
    <property type="entry name" value="Aa_trans"/>
    <property type="match status" value="1"/>
</dbReference>
<feature type="compositionally biased region" description="Basic residues" evidence="7">
    <location>
        <begin position="90"/>
        <end position="101"/>
    </location>
</feature>
<dbReference type="InterPro" id="IPR046342">
    <property type="entry name" value="CBS_dom_sf"/>
</dbReference>
<dbReference type="EMBL" id="QWIN01000041">
    <property type="protein sequence ID" value="RMY61238.1"/>
    <property type="molecule type" value="Genomic_DNA"/>
</dbReference>
<evidence type="ECO:0000313" key="11">
    <source>
        <dbReference type="EMBL" id="RMY61238.1"/>
    </source>
</evidence>
<accession>A0A3M7DA66</accession>
<dbReference type="SUPFAM" id="SSF54631">
    <property type="entry name" value="CBS-domain pair"/>
    <property type="match status" value="2"/>
</dbReference>
<dbReference type="SMART" id="SM00666">
    <property type="entry name" value="PB1"/>
    <property type="match status" value="1"/>
</dbReference>
<dbReference type="VEuPathDB" id="FungiDB:BTJ68_05037"/>
<evidence type="ECO:0008006" key="13">
    <source>
        <dbReference type="Google" id="ProtNLM"/>
    </source>
</evidence>
<dbReference type="SUPFAM" id="SSF54277">
    <property type="entry name" value="CAD &amp; PB1 domains"/>
    <property type="match status" value="1"/>
</dbReference>
<feature type="transmembrane region" description="Helical" evidence="8">
    <location>
        <begin position="776"/>
        <end position="798"/>
    </location>
</feature>
<dbReference type="PROSITE" id="PS51371">
    <property type="entry name" value="CBS"/>
    <property type="match status" value="4"/>
</dbReference>
<dbReference type="CDD" id="cd17782">
    <property type="entry name" value="CBS_pair_MUG70_2"/>
    <property type="match status" value="1"/>
</dbReference>
<name>A0A3M7DA66_HORWE</name>
<evidence type="ECO:0000259" key="9">
    <source>
        <dbReference type="PROSITE" id="PS51371"/>
    </source>
</evidence>
<dbReference type="PANTHER" id="PTHR48108">
    <property type="entry name" value="CBS DOMAIN-CONTAINING PROTEIN CBSX2, CHLOROPLASTIC"/>
    <property type="match status" value="1"/>
</dbReference>
<protein>
    <recommendedName>
        <fullName evidence="13">Amino acid transporter transmembrane domain-containing protein</fullName>
    </recommendedName>
</protein>
<feature type="transmembrane region" description="Helical" evidence="8">
    <location>
        <begin position="831"/>
        <end position="855"/>
    </location>
</feature>
<feature type="transmembrane region" description="Helical" evidence="8">
    <location>
        <begin position="924"/>
        <end position="951"/>
    </location>
</feature>
<evidence type="ECO:0000313" key="12">
    <source>
        <dbReference type="Proteomes" id="UP000270230"/>
    </source>
</evidence>
<dbReference type="Gene3D" id="1.20.1740.10">
    <property type="entry name" value="Amino acid/polyamine transporter I"/>
    <property type="match status" value="1"/>
</dbReference>
<evidence type="ECO:0000256" key="6">
    <source>
        <dbReference type="PROSITE-ProRule" id="PRU00703"/>
    </source>
</evidence>
<feature type="region of interest" description="Disordered" evidence="7">
    <location>
        <begin position="598"/>
        <end position="665"/>
    </location>
</feature>
<keyword evidence="4 8" id="KW-1133">Transmembrane helix</keyword>
<feature type="transmembrane region" description="Helical" evidence="8">
    <location>
        <begin position="1045"/>
        <end position="1066"/>
    </location>
</feature>
<dbReference type="InterPro" id="IPR000270">
    <property type="entry name" value="PB1_dom"/>
</dbReference>
<dbReference type="Gene3D" id="3.10.20.90">
    <property type="entry name" value="Phosphatidylinositol 3-kinase Catalytic Subunit, Chain A, domain 1"/>
    <property type="match status" value="1"/>
</dbReference>
<evidence type="ECO:0000256" key="2">
    <source>
        <dbReference type="ARBA" id="ARBA00022692"/>
    </source>
</evidence>
<feature type="transmembrane region" description="Helical" evidence="8">
    <location>
        <begin position="1078"/>
        <end position="1099"/>
    </location>
</feature>
<comment type="subcellular location">
    <subcellularLocation>
        <location evidence="1">Membrane</location>
    </subcellularLocation>
</comment>
<feature type="compositionally biased region" description="Basic and acidic residues" evidence="7">
    <location>
        <begin position="639"/>
        <end position="654"/>
    </location>
</feature>
<feature type="region of interest" description="Disordered" evidence="7">
    <location>
        <begin position="426"/>
        <end position="463"/>
    </location>
</feature>
<dbReference type="FunFam" id="1.20.1740.10:FF:000039">
    <property type="entry name" value="Neutral amino acid transporter (Eurofung)"/>
    <property type="match status" value="1"/>
</dbReference>
<dbReference type="Gene3D" id="3.10.580.10">
    <property type="entry name" value="CBS-domain"/>
    <property type="match status" value="2"/>
</dbReference>
<comment type="caution">
    <text evidence="11">The sequence shown here is derived from an EMBL/GenBank/DDBJ whole genome shotgun (WGS) entry which is preliminary data.</text>
</comment>
<dbReference type="Pfam" id="PF00564">
    <property type="entry name" value="PB1"/>
    <property type="match status" value="1"/>
</dbReference>
<feature type="transmembrane region" description="Helical" evidence="8">
    <location>
        <begin position="1111"/>
        <end position="1134"/>
    </location>
</feature>
<dbReference type="AlphaFoldDB" id="A0A3M7DA66"/>
<feature type="compositionally biased region" description="Polar residues" evidence="7">
    <location>
        <begin position="56"/>
        <end position="79"/>
    </location>
</feature>
<evidence type="ECO:0000256" key="8">
    <source>
        <dbReference type="SAM" id="Phobius"/>
    </source>
</evidence>
<dbReference type="InterPro" id="IPR051462">
    <property type="entry name" value="CBS_domain-containing"/>
</dbReference>
<evidence type="ECO:0000256" key="4">
    <source>
        <dbReference type="ARBA" id="ARBA00022989"/>
    </source>
</evidence>
<dbReference type="Pfam" id="PF00571">
    <property type="entry name" value="CBS"/>
    <property type="match status" value="4"/>
</dbReference>
<dbReference type="GO" id="GO:0016020">
    <property type="term" value="C:membrane"/>
    <property type="evidence" value="ECO:0007669"/>
    <property type="project" value="UniProtKB-SubCell"/>
</dbReference>
<feature type="region of interest" description="Disordered" evidence="7">
    <location>
        <begin position="53"/>
        <end position="106"/>
    </location>
</feature>
<feature type="compositionally biased region" description="Basic and acidic residues" evidence="7">
    <location>
        <begin position="713"/>
        <end position="738"/>
    </location>
</feature>
<dbReference type="PANTHER" id="PTHR48108:SF26">
    <property type="entry name" value="CBS DOMAIN-CONTAINING PROTEIN DDB_G0289609"/>
    <property type="match status" value="1"/>
</dbReference>
<feature type="domain" description="PB1" evidence="10">
    <location>
        <begin position="497"/>
        <end position="598"/>
    </location>
</feature>
<reference evidence="11 12" key="1">
    <citation type="journal article" date="2018" name="BMC Genomics">
        <title>Genomic evidence for intraspecific hybridization in a clonal and extremely halotolerant yeast.</title>
        <authorList>
            <person name="Gostincar C."/>
            <person name="Stajich J.E."/>
            <person name="Zupancic J."/>
            <person name="Zalar P."/>
            <person name="Gunde-Cimerman N."/>
        </authorList>
    </citation>
    <scope>NUCLEOTIDE SEQUENCE [LARGE SCALE GENOMIC DNA]</scope>
    <source>
        <strain evidence="11 12">EXF-151</strain>
    </source>
</reference>
<evidence type="ECO:0000259" key="10">
    <source>
        <dbReference type="PROSITE" id="PS51745"/>
    </source>
</evidence>
<dbReference type="InterPro" id="IPR000644">
    <property type="entry name" value="CBS_dom"/>
</dbReference>
<evidence type="ECO:0000256" key="5">
    <source>
        <dbReference type="ARBA" id="ARBA00023136"/>
    </source>
</evidence>
<feature type="transmembrane region" description="Helical" evidence="8">
    <location>
        <begin position="963"/>
        <end position="985"/>
    </location>
</feature>
<dbReference type="InterPro" id="IPR013057">
    <property type="entry name" value="AA_transpt_TM"/>
</dbReference>
<evidence type="ECO:0000256" key="3">
    <source>
        <dbReference type="ARBA" id="ARBA00022737"/>
    </source>
</evidence>
<feature type="domain" description="CBS" evidence="9">
    <location>
        <begin position="281"/>
        <end position="338"/>
    </location>
</feature>
<keyword evidence="2 8" id="KW-0812">Transmembrane</keyword>
<organism evidence="11 12">
    <name type="scientific">Hortaea werneckii</name>
    <name type="common">Black yeast</name>
    <name type="synonym">Cladosporium werneckii</name>
    <dbReference type="NCBI Taxonomy" id="91943"/>
    <lineage>
        <taxon>Eukaryota</taxon>
        <taxon>Fungi</taxon>
        <taxon>Dikarya</taxon>
        <taxon>Ascomycota</taxon>
        <taxon>Pezizomycotina</taxon>
        <taxon>Dothideomycetes</taxon>
        <taxon>Dothideomycetidae</taxon>
        <taxon>Mycosphaerellales</taxon>
        <taxon>Teratosphaeriaceae</taxon>
        <taxon>Hortaea</taxon>
    </lineage>
</organism>
<feature type="domain" description="CBS" evidence="9">
    <location>
        <begin position="111"/>
        <end position="169"/>
    </location>
</feature>
<evidence type="ECO:0000256" key="1">
    <source>
        <dbReference type="ARBA" id="ARBA00004370"/>
    </source>
</evidence>
<feature type="domain" description="CBS" evidence="9">
    <location>
        <begin position="178"/>
        <end position="234"/>
    </location>
</feature>
<dbReference type="OrthoDB" id="418595at2759"/>
<keyword evidence="6" id="KW-0129">CBS domain</keyword>
<dbReference type="CDD" id="cd06409">
    <property type="entry name" value="PB1_MUG70"/>
    <property type="match status" value="1"/>
</dbReference>
<dbReference type="CDD" id="cd17781">
    <property type="entry name" value="CBS_pair_MUG70_1"/>
    <property type="match status" value="1"/>
</dbReference>
<feature type="region of interest" description="Disordered" evidence="7">
    <location>
        <begin position="687"/>
        <end position="740"/>
    </location>
</feature>
<dbReference type="Proteomes" id="UP000270230">
    <property type="component" value="Unassembled WGS sequence"/>
</dbReference>